<keyword evidence="1" id="KW-1133">Transmembrane helix</keyword>
<dbReference type="RefSeq" id="WP_336544769.1">
    <property type="nucleotide sequence ID" value="NZ_JBBBDM010000002.1"/>
</dbReference>
<evidence type="ECO:0000256" key="1">
    <source>
        <dbReference type="SAM" id="Phobius"/>
    </source>
</evidence>
<keyword evidence="1" id="KW-0812">Transmembrane</keyword>
<evidence type="ECO:0000313" key="3">
    <source>
        <dbReference type="Proteomes" id="UP001367771"/>
    </source>
</evidence>
<keyword evidence="1" id="KW-0472">Membrane</keyword>
<feature type="transmembrane region" description="Helical" evidence="1">
    <location>
        <begin position="87"/>
        <end position="105"/>
    </location>
</feature>
<protein>
    <recommendedName>
        <fullName evidence="4">Zinc-ribbon 15 domain-containing protein</fullName>
    </recommendedName>
</protein>
<dbReference type="EMBL" id="JBBBDM010000002">
    <property type="protein sequence ID" value="MEI5686718.1"/>
    <property type="molecule type" value="Genomic_DNA"/>
</dbReference>
<accession>A0ABU8H155</accession>
<organism evidence="2 3">
    <name type="scientific">Sphingomonas kyungheensis</name>
    <dbReference type="NCBI Taxonomy" id="1069987"/>
    <lineage>
        <taxon>Bacteria</taxon>
        <taxon>Pseudomonadati</taxon>
        <taxon>Pseudomonadota</taxon>
        <taxon>Alphaproteobacteria</taxon>
        <taxon>Sphingomonadales</taxon>
        <taxon>Sphingomonadaceae</taxon>
        <taxon>Sphingomonas</taxon>
    </lineage>
</organism>
<sequence>MFITWGSKTVSRDLGPDGRRHCPTCECQRGFYKHLAYRVHHIMWLFRWPTGVRYASRCDQCGHGAPIDAVQVRADLGKSPVAWIDRYGWLLGIAAVAAFFLWAVLSDPHPPVR</sequence>
<comment type="caution">
    <text evidence="2">The sequence shown here is derived from an EMBL/GenBank/DDBJ whole genome shotgun (WGS) entry which is preliminary data.</text>
</comment>
<name>A0ABU8H155_9SPHN</name>
<evidence type="ECO:0008006" key="4">
    <source>
        <dbReference type="Google" id="ProtNLM"/>
    </source>
</evidence>
<evidence type="ECO:0000313" key="2">
    <source>
        <dbReference type="EMBL" id="MEI5686718.1"/>
    </source>
</evidence>
<reference evidence="2 3" key="1">
    <citation type="journal article" date="2013" name="Int. J. Syst. Evol. Microbiol.">
        <title>Sphingomonas kyungheensis sp. nov., a bacterium with ginsenoside-converting activity isolated from soil of a ginseng field.</title>
        <authorList>
            <person name="Son H.M."/>
            <person name="Yang J.E."/>
            <person name="Park Y."/>
            <person name="Han C.K."/>
            <person name="Kim S.G."/>
            <person name="Kook M."/>
            <person name="Yi T.H."/>
        </authorList>
    </citation>
    <scope>NUCLEOTIDE SEQUENCE [LARGE SCALE GENOMIC DNA]</scope>
    <source>
        <strain evidence="2 3">LMG 26582</strain>
    </source>
</reference>
<proteinExistence type="predicted"/>
<keyword evidence="3" id="KW-1185">Reference proteome</keyword>
<dbReference type="Proteomes" id="UP001367771">
    <property type="component" value="Unassembled WGS sequence"/>
</dbReference>
<gene>
    <name evidence="2" type="ORF">V8201_06455</name>
</gene>